<dbReference type="GO" id="GO:0003723">
    <property type="term" value="F:RNA binding"/>
    <property type="evidence" value="ECO:0007669"/>
    <property type="project" value="InterPro"/>
</dbReference>
<evidence type="ECO:0000313" key="2">
    <source>
        <dbReference type="EMBL" id="PZP88769.1"/>
    </source>
</evidence>
<feature type="domain" description="Helicase superfamily 3 single-stranded DNA/RNA virus" evidence="1">
    <location>
        <begin position="75"/>
        <end position="146"/>
    </location>
</feature>
<dbReference type="EMBL" id="QFOZ01000007">
    <property type="protein sequence ID" value="PZP88769.1"/>
    <property type="molecule type" value="Genomic_DNA"/>
</dbReference>
<evidence type="ECO:0000259" key="1">
    <source>
        <dbReference type="Pfam" id="PF00910"/>
    </source>
</evidence>
<comment type="caution">
    <text evidence="2">The sequence shown here is derived from an EMBL/GenBank/DDBJ whole genome shotgun (WGS) entry which is preliminary data.</text>
</comment>
<dbReference type="Proteomes" id="UP000248606">
    <property type="component" value="Unassembled WGS sequence"/>
</dbReference>
<protein>
    <recommendedName>
        <fullName evidence="1">Helicase superfamily 3 single-stranded DNA/RNA virus domain-containing protein</fullName>
    </recommendedName>
</protein>
<dbReference type="AlphaFoldDB" id="A0A2W5KH32"/>
<dbReference type="InterPro" id="IPR000605">
    <property type="entry name" value="Helicase_SF3_ssDNA/RNA_vir"/>
</dbReference>
<dbReference type="Pfam" id="PF00910">
    <property type="entry name" value="RNA_helicase"/>
    <property type="match status" value="1"/>
</dbReference>
<name>A0A2W5KH32_9ACTN</name>
<proteinExistence type="predicted"/>
<organism evidence="2 3">
    <name type="scientific">Lawsonella clevelandensis</name>
    <dbReference type="NCBI Taxonomy" id="1528099"/>
    <lineage>
        <taxon>Bacteria</taxon>
        <taxon>Bacillati</taxon>
        <taxon>Actinomycetota</taxon>
        <taxon>Actinomycetes</taxon>
        <taxon>Mycobacteriales</taxon>
        <taxon>Lawsonellaceae</taxon>
        <taxon>Lawsonella</taxon>
    </lineage>
</organism>
<reference evidence="2 3" key="1">
    <citation type="submission" date="2017-08" db="EMBL/GenBank/DDBJ databases">
        <title>Infants hospitalized years apart are colonized by the same room-sourced microbial strains.</title>
        <authorList>
            <person name="Brooks B."/>
            <person name="Olm M.R."/>
            <person name="Firek B.A."/>
            <person name="Baker R."/>
            <person name="Thomas B.C."/>
            <person name="Morowitz M.J."/>
            <person name="Banfield J.F."/>
        </authorList>
    </citation>
    <scope>NUCLEOTIDE SEQUENCE [LARGE SCALE GENOMIC DNA]</scope>
    <source>
        <strain evidence="2">S2_006_000_R1_57</strain>
    </source>
</reference>
<evidence type="ECO:0000313" key="3">
    <source>
        <dbReference type="Proteomes" id="UP000248606"/>
    </source>
</evidence>
<dbReference type="GO" id="GO:0003724">
    <property type="term" value="F:RNA helicase activity"/>
    <property type="evidence" value="ECO:0007669"/>
    <property type="project" value="InterPro"/>
</dbReference>
<gene>
    <name evidence="2" type="ORF">DI579_05250</name>
</gene>
<accession>A0A2W5KH32</accession>
<sequence length="227" mass="26453">MGGKFLEMDLADLIDTDDDETLKIRNLVMNEGLTSNQVLLKHPELLHRHRDVDRMYQAQQSRVGRGYRKDLEVHYLYGLPGVGKTHMVYNSVDDMDTIYRVSDYEHPFDEYSNEPVLLLDEFSGQMKFETFLQAIDIYPTRLSARYHNKRANWHVVWLVSNLSLKKLPWYSSSAVSKAQWNALCRRLTSYRRMELDRTLTDLELPVYSLAEVFAEDSDLAAHPSLCS</sequence>